<dbReference type="Proteomes" id="UP000251647">
    <property type="component" value="Unassembled WGS sequence"/>
</dbReference>
<organism evidence="6 7">
    <name type="scientific">Photobacterium damselae</name>
    <dbReference type="NCBI Taxonomy" id="38293"/>
    <lineage>
        <taxon>Bacteria</taxon>
        <taxon>Pseudomonadati</taxon>
        <taxon>Pseudomonadota</taxon>
        <taxon>Gammaproteobacteria</taxon>
        <taxon>Vibrionales</taxon>
        <taxon>Vibrionaceae</taxon>
        <taxon>Photobacterium</taxon>
    </lineage>
</organism>
<keyword evidence="1" id="KW-0813">Transport</keyword>
<evidence type="ECO:0000256" key="4">
    <source>
        <dbReference type="ARBA" id="ARBA00022982"/>
    </source>
</evidence>
<proteinExistence type="predicted"/>
<dbReference type="AlphaFoldDB" id="A0A2T3QA00"/>
<dbReference type="GO" id="GO:0009055">
    <property type="term" value="F:electron transfer activity"/>
    <property type="evidence" value="ECO:0007669"/>
    <property type="project" value="InterPro"/>
</dbReference>
<dbReference type="InterPro" id="IPR009056">
    <property type="entry name" value="Cyt_c-like_dom"/>
</dbReference>
<keyword evidence="3" id="KW-0479">Metal-binding</keyword>
<accession>A0A2T3QA00</accession>
<dbReference type="PANTHER" id="PTHR40942">
    <property type="match status" value="1"/>
</dbReference>
<name>A0A2T3QA00_PHODM</name>
<dbReference type="RefSeq" id="WP_036764634.1">
    <property type="nucleotide sequence ID" value="NZ_CP099545.1"/>
</dbReference>
<evidence type="ECO:0000313" key="6">
    <source>
        <dbReference type="EMBL" id="SPY45918.1"/>
    </source>
</evidence>
<sequence>MSLKRFSLFSALTILFTVGSVIAADMSNEAIEQRIKPVGSLYLEGDAPIVKVAASPRGGEQVYNTYCSACHTSGVMNAPKKGDAADWKDRLAQGQEILAKHAIEGFNAMPAKGSCMDCSDEEIIAAINYMTEGLTQ</sequence>
<protein>
    <submittedName>
        <fullName evidence="6">Cytochrome c5</fullName>
    </submittedName>
</protein>
<evidence type="ECO:0000313" key="7">
    <source>
        <dbReference type="Proteomes" id="UP000251647"/>
    </source>
</evidence>
<evidence type="ECO:0000256" key="1">
    <source>
        <dbReference type="ARBA" id="ARBA00022448"/>
    </source>
</evidence>
<keyword evidence="5" id="KW-0408">Iron</keyword>
<evidence type="ECO:0000256" key="5">
    <source>
        <dbReference type="ARBA" id="ARBA00023004"/>
    </source>
</evidence>
<keyword evidence="2" id="KW-0349">Heme</keyword>
<dbReference type="OrthoDB" id="9814708at2"/>
<reference evidence="6 7" key="1">
    <citation type="submission" date="2018-06" db="EMBL/GenBank/DDBJ databases">
        <authorList>
            <consortium name="Pathogen Informatics"/>
            <person name="Doyle S."/>
        </authorList>
    </citation>
    <scope>NUCLEOTIDE SEQUENCE [LARGE SCALE GENOMIC DNA]</scope>
    <source>
        <strain evidence="6 7">NCTC11647</strain>
    </source>
</reference>
<dbReference type="PROSITE" id="PS51007">
    <property type="entry name" value="CYTC"/>
    <property type="match status" value="1"/>
</dbReference>
<dbReference type="InterPro" id="IPR002323">
    <property type="entry name" value="Cyt_CIE"/>
</dbReference>
<evidence type="ECO:0000256" key="3">
    <source>
        <dbReference type="ARBA" id="ARBA00022723"/>
    </source>
</evidence>
<dbReference type="GO" id="GO:0005506">
    <property type="term" value="F:iron ion binding"/>
    <property type="evidence" value="ECO:0007669"/>
    <property type="project" value="InterPro"/>
</dbReference>
<keyword evidence="4" id="KW-0249">Electron transport</keyword>
<gene>
    <name evidence="6" type="ORF">NCTC11647_04293</name>
</gene>
<dbReference type="GO" id="GO:0020037">
    <property type="term" value="F:heme binding"/>
    <property type="evidence" value="ECO:0007669"/>
    <property type="project" value="InterPro"/>
</dbReference>
<dbReference type="Gene3D" id="1.10.760.10">
    <property type="entry name" value="Cytochrome c-like domain"/>
    <property type="match status" value="1"/>
</dbReference>
<evidence type="ECO:0000256" key="2">
    <source>
        <dbReference type="ARBA" id="ARBA00022617"/>
    </source>
</evidence>
<dbReference type="InterPro" id="IPR036909">
    <property type="entry name" value="Cyt_c-like_dom_sf"/>
</dbReference>
<dbReference type="Pfam" id="PF13442">
    <property type="entry name" value="Cytochrome_CBB3"/>
    <property type="match status" value="1"/>
</dbReference>
<dbReference type="PRINTS" id="PR00607">
    <property type="entry name" value="CYTCHROMECIE"/>
</dbReference>
<dbReference type="EMBL" id="UATL01000007">
    <property type="protein sequence ID" value="SPY45918.1"/>
    <property type="molecule type" value="Genomic_DNA"/>
</dbReference>
<dbReference type="PANTHER" id="PTHR40942:SF2">
    <property type="entry name" value="CYTOCHROME-RELATED"/>
    <property type="match status" value="1"/>
</dbReference>
<dbReference type="SUPFAM" id="SSF46626">
    <property type="entry name" value="Cytochrome c"/>
    <property type="match status" value="1"/>
</dbReference>